<evidence type="ECO:0000313" key="2">
    <source>
        <dbReference type="EMBL" id="KAI9636697.1"/>
    </source>
</evidence>
<accession>A0AA38HAD0</accession>
<keyword evidence="1" id="KW-1133">Transmembrane helix</keyword>
<evidence type="ECO:0000256" key="1">
    <source>
        <dbReference type="SAM" id="Phobius"/>
    </source>
</evidence>
<dbReference type="GeneID" id="77727999"/>
<reference evidence="2" key="1">
    <citation type="journal article" date="2022" name="G3 (Bethesda)">
        <title>High quality genome of the basidiomycete yeast Dioszegia hungarica PDD-24b-2 isolated from cloud water.</title>
        <authorList>
            <person name="Jarrige D."/>
            <person name="Haridas S."/>
            <person name="Bleykasten-Grosshans C."/>
            <person name="Joly M."/>
            <person name="Nadalig T."/>
            <person name="Sancelme M."/>
            <person name="Vuilleumier S."/>
            <person name="Grigoriev I.V."/>
            <person name="Amato P."/>
            <person name="Bringel F."/>
        </authorList>
    </citation>
    <scope>NUCLEOTIDE SEQUENCE</scope>
    <source>
        <strain evidence="2">PDD-24b-2</strain>
    </source>
</reference>
<dbReference type="RefSeq" id="XP_052946474.1">
    <property type="nucleotide sequence ID" value="XM_053088794.1"/>
</dbReference>
<keyword evidence="3" id="KW-1185">Reference proteome</keyword>
<evidence type="ECO:0000313" key="3">
    <source>
        <dbReference type="Proteomes" id="UP001164286"/>
    </source>
</evidence>
<proteinExistence type="predicted"/>
<protein>
    <submittedName>
        <fullName evidence="2">Uncharacterized protein</fullName>
    </submittedName>
</protein>
<name>A0AA38HAD0_9TREE</name>
<comment type="caution">
    <text evidence="2">The sequence shown here is derived from an EMBL/GenBank/DDBJ whole genome shotgun (WGS) entry which is preliminary data.</text>
</comment>
<keyword evidence="1" id="KW-0812">Transmembrane</keyword>
<feature type="transmembrane region" description="Helical" evidence="1">
    <location>
        <begin position="9"/>
        <end position="26"/>
    </location>
</feature>
<dbReference type="EMBL" id="JAKWFO010000005">
    <property type="protein sequence ID" value="KAI9636697.1"/>
    <property type="molecule type" value="Genomic_DNA"/>
</dbReference>
<dbReference type="AlphaFoldDB" id="A0AA38HAD0"/>
<keyword evidence="1" id="KW-0472">Membrane</keyword>
<sequence length="207" mass="23225">MPPIRQRDFVMPAAAFTMAIVLGFYAKSSINYARENASNERGKSYERVLSERRALGMDGDLLEDRMRRKAEKAEKEAADRHDRQVAGLGGGADHRRYWGAWEPSGRDLADALVIVSSDGPSLTSEQSQRMIVFIQFLASRPHIPGEWSATRPICPFCCAAGRYEDTIRCTHVMASTKCGWLCADRVLCEALRPLVMLNTIDKKCRAR</sequence>
<gene>
    <name evidence="2" type="ORF">MKK02DRAFT_33831</name>
</gene>
<dbReference type="Proteomes" id="UP001164286">
    <property type="component" value="Unassembled WGS sequence"/>
</dbReference>
<organism evidence="2 3">
    <name type="scientific">Dioszegia hungarica</name>
    <dbReference type="NCBI Taxonomy" id="4972"/>
    <lineage>
        <taxon>Eukaryota</taxon>
        <taxon>Fungi</taxon>
        <taxon>Dikarya</taxon>
        <taxon>Basidiomycota</taxon>
        <taxon>Agaricomycotina</taxon>
        <taxon>Tremellomycetes</taxon>
        <taxon>Tremellales</taxon>
        <taxon>Bulleribasidiaceae</taxon>
        <taxon>Dioszegia</taxon>
    </lineage>
</organism>